<comment type="catalytic activity">
    <reaction evidence="7">
        <text>D-glycero-alpha-D-manno-heptose 1,7-bisphosphate + H2O = D-glycero-alpha-D-manno-heptose 1-phosphate + phosphate</text>
        <dbReference type="Rhea" id="RHEA:28522"/>
        <dbReference type="ChEBI" id="CHEBI:15377"/>
        <dbReference type="ChEBI" id="CHEBI:43474"/>
        <dbReference type="ChEBI" id="CHEBI:60207"/>
        <dbReference type="ChEBI" id="CHEBI:61574"/>
        <dbReference type="EC" id="3.1.3.83"/>
    </reaction>
</comment>
<feature type="binding site" evidence="15">
    <location>
        <position position="4"/>
    </location>
    <ligand>
        <name>Mg(2+)</name>
        <dbReference type="ChEBI" id="CHEBI:18420"/>
    </ligand>
</feature>
<evidence type="ECO:0000313" key="17">
    <source>
        <dbReference type="Proteomes" id="UP000479114"/>
    </source>
</evidence>
<feature type="binding site" evidence="13">
    <location>
        <begin position="46"/>
        <end position="49"/>
    </location>
    <ligand>
        <name>substrate</name>
    </ligand>
</feature>
<evidence type="ECO:0000256" key="13">
    <source>
        <dbReference type="PIRSR" id="PIRSR004682-2"/>
    </source>
</evidence>
<evidence type="ECO:0000256" key="9">
    <source>
        <dbReference type="ARBA" id="ARBA00060656"/>
    </source>
</evidence>
<dbReference type="AlphaFoldDB" id="A0A6C0P952"/>
<accession>A0A6C0P952</accession>
<comment type="cofactor">
    <cofactor evidence="15">
        <name>Mg(2+)</name>
        <dbReference type="ChEBI" id="CHEBI:18420"/>
    </cofactor>
</comment>
<dbReference type="SUPFAM" id="SSF56784">
    <property type="entry name" value="HAD-like"/>
    <property type="match status" value="1"/>
</dbReference>
<dbReference type="PANTHER" id="PTHR42891">
    <property type="entry name" value="D-GLYCERO-BETA-D-MANNO-HEPTOSE-1,7-BISPHOSPHATE 7-PHOSPHATASE"/>
    <property type="match status" value="1"/>
</dbReference>
<protein>
    <recommendedName>
        <fullName evidence="11">D,D-heptose 1,7-bisphosphate phosphatase</fullName>
        <ecNumber evidence="11">3.1.3.-</ecNumber>
    </recommendedName>
</protein>
<evidence type="ECO:0000256" key="1">
    <source>
        <dbReference type="ARBA" id="ARBA00004496"/>
    </source>
</evidence>
<dbReference type="NCBIfam" id="TIGR01662">
    <property type="entry name" value="HAD-SF-IIIA"/>
    <property type="match status" value="1"/>
</dbReference>
<dbReference type="FunFam" id="3.40.50.1000:FF:000037">
    <property type="entry name" value="D,D-heptose 1,7-bisphosphate phosphatase"/>
    <property type="match status" value="1"/>
</dbReference>
<dbReference type="EC" id="3.1.3.-" evidence="11"/>
<feature type="binding site" evidence="13">
    <location>
        <begin position="4"/>
        <end position="6"/>
    </location>
    <ligand>
        <name>substrate</name>
    </ligand>
</feature>
<proteinExistence type="inferred from homology"/>
<dbReference type="CDD" id="cd07503">
    <property type="entry name" value="HAD_HisB-N"/>
    <property type="match status" value="1"/>
</dbReference>
<dbReference type="KEGG" id="prz:GZH47_12295"/>
<dbReference type="PIRSF" id="PIRSF004682">
    <property type="entry name" value="GmhB"/>
    <property type="match status" value="1"/>
</dbReference>
<keyword evidence="17" id="KW-1185">Reference proteome</keyword>
<evidence type="ECO:0000256" key="15">
    <source>
        <dbReference type="PIRSR" id="PIRSR004682-4"/>
    </source>
</evidence>
<comment type="function">
    <text evidence="8">Converts the D-glycero-alpha-D-manno-heptose 1,7-bisphosphate intermediate into D-glycero-alpha-D-manno-heptose 1-phosphate by removing the phosphate group at the C-7 position.</text>
</comment>
<feature type="binding site" evidence="13">
    <location>
        <begin position="12"/>
        <end position="15"/>
    </location>
    <ligand>
        <name>substrate</name>
    </ligand>
</feature>
<sequence>MFLDRDGVINVEKNYVYRIEDFEFMDGILDVLGYFQEQGYLLIVITNQAGIGRGYYTEDDFNRLNDWMIQQLADKGIHITQVYYCPYHPEHGIGSYKQDSFDRKPNPGMLLKAVREYDINLDSSILIGDKESDIQAGKKAGVNKNVLLNQQNDNHNKSSLADVIIHSLMQIIDL</sequence>
<keyword evidence="4 11" id="KW-0378">Hydrolase</keyword>
<feature type="binding site" evidence="15">
    <location>
        <position position="129"/>
    </location>
    <ligand>
        <name>Mg(2+)</name>
        <dbReference type="ChEBI" id="CHEBI:18420"/>
    </ligand>
</feature>
<evidence type="ECO:0000256" key="5">
    <source>
        <dbReference type="ARBA" id="ARBA00022833"/>
    </source>
</evidence>
<evidence type="ECO:0000256" key="12">
    <source>
        <dbReference type="PIRSR" id="PIRSR004682-1"/>
    </source>
</evidence>
<gene>
    <name evidence="16" type="ORF">GZH47_12295</name>
</gene>
<feature type="active site" description="Proton donor" evidence="12">
    <location>
        <position position="6"/>
    </location>
</feature>
<comment type="pathway">
    <text evidence="9">Nucleotide-sugar biosynthesis; GDP-D-glycero-alpha-D-manno-heptose biosynthesis; GDP-D-glycero-alpha-D-manno-heptose from D-glycero-alpha-D-manno-heptose 7-phosphate: step 2/3.</text>
</comment>
<evidence type="ECO:0000256" key="14">
    <source>
        <dbReference type="PIRSR" id="PIRSR004682-3"/>
    </source>
</evidence>
<feature type="site" description="Stabilizes the phosphoryl group" evidence="14">
    <location>
        <position position="46"/>
    </location>
</feature>
<evidence type="ECO:0000256" key="8">
    <source>
        <dbReference type="ARBA" id="ARBA00058363"/>
    </source>
</evidence>
<dbReference type="PANTHER" id="PTHR42891:SF1">
    <property type="entry name" value="D-GLYCERO-BETA-D-MANNO-HEPTOSE-1,7-BISPHOSPHATE 7-PHOSPHATASE"/>
    <property type="match status" value="1"/>
</dbReference>
<dbReference type="Proteomes" id="UP000479114">
    <property type="component" value="Chromosome"/>
</dbReference>
<comment type="subcellular location">
    <subcellularLocation>
        <location evidence="1 11">Cytoplasm</location>
    </subcellularLocation>
</comment>
<evidence type="ECO:0000256" key="2">
    <source>
        <dbReference type="ARBA" id="ARBA00022490"/>
    </source>
</evidence>
<dbReference type="Gene3D" id="3.40.50.1000">
    <property type="entry name" value="HAD superfamily/HAD-like"/>
    <property type="match status" value="1"/>
</dbReference>
<dbReference type="EMBL" id="CP048286">
    <property type="protein sequence ID" value="QHW35058.1"/>
    <property type="molecule type" value="Genomic_DNA"/>
</dbReference>
<dbReference type="NCBIfam" id="TIGR00213">
    <property type="entry name" value="GmhB_yaeD"/>
    <property type="match status" value="1"/>
</dbReference>
<dbReference type="Pfam" id="PF13242">
    <property type="entry name" value="Hydrolase_like"/>
    <property type="match status" value="1"/>
</dbReference>
<feature type="binding site" evidence="13">
    <location>
        <position position="130"/>
    </location>
    <ligand>
        <name>substrate</name>
    </ligand>
</feature>
<keyword evidence="5 15" id="KW-0862">Zinc</keyword>
<evidence type="ECO:0000313" key="16">
    <source>
        <dbReference type="EMBL" id="QHW35058.1"/>
    </source>
</evidence>
<dbReference type="GO" id="GO:0016791">
    <property type="term" value="F:phosphatase activity"/>
    <property type="evidence" value="ECO:0007669"/>
    <property type="project" value="InterPro"/>
</dbReference>
<comment type="similarity">
    <text evidence="10 11">Belongs to the gmhB family.</text>
</comment>
<evidence type="ECO:0000256" key="4">
    <source>
        <dbReference type="ARBA" id="ARBA00022801"/>
    </source>
</evidence>
<keyword evidence="3 15" id="KW-0479">Metal-binding</keyword>
<feature type="binding site" evidence="15">
    <location>
        <position position="85"/>
    </location>
    <ligand>
        <name>Zn(2+)</name>
        <dbReference type="ChEBI" id="CHEBI:29105"/>
    </ligand>
</feature>
<dbReference type="InterPro" id="IPR006543">
    <property type="entry name" value="Histidinol-phos"/>
</dbReference>
<dbReference type="GO" id="GO:0046872">
    <property type="term" value="F:metal ion binding"/>
    <property type="evidence" value="ECO:0007669"/>
    <property type="project" value="UniProtKB-KW"/>
</dbReference>
<feature type="binding site" evidence="15">
    <location>
        <position position="6"/>
    </location>
    <ligand>
        <name>Mg(2+)</name>
        <dbReference type="ChEBI" id="CHEBI:18420"/>
    </ligand>
</feature>
<name>A0A6C0P952_9BACL</name>
<feature type="binding site" evidence="13">
    <location>
        <begin position="103"/>
        <end position="104"/>
    </location>
    <ligand>
        <name>substrate</name>
    </ligand>
</feature>
<keyword evidence="15" id="KW-0460">Magnesium</keyword>
<dbReference type="GO" id="GO:0005737">
    <property type="term" value="C:cytoplasm"/>
    <property type="evidence" value="ECO:0007669"/>
    <property type="project" value="UniProtKB-SubCell"/>
</dbReference>
<dbReference type="InterPro" id="IPR004446">
    <property type="entry name" value="Heptose_bisP_phosphatase"/>
</dbReference>
<evidence type="ECO:0000256" key="6">
    <source>
        <dbReference type="ARBA" id="ARBA00023277"/>
    </source>
</evidence>
<dbReference type="InterPro" id="IPR006549">
    <property type="entry name" value="HAD-SF_hydro_IIIA"/>
</dbReference>
<feature type="active site" description="Nucleophile" evidence="12">
    <location>
        <position position="4"/>
    </location>
</feature>
<evidence type="ECO:0000256" key="7">
    <source>
        <dbReference type="ARBA" id="ARBA00051130"/>
    </source>
</evidence>
<feature type="site" description="Contributes to substrate recognition" evidence="14">
    <location>
        <position position="103"/>
    </location>
</feature>
<dbReference type="InterPro" id="IPR023214">
    <property type="entry name" value="HAD_sf"/>
</dbReference>
<feature type="binding site" evidence="15">
    <location>
        <position position="130"/>
    </location>
    <ligand>
        <name>Mg(2+)</name>
        <dbReference type="ChEBI" id="CHEBI:18420"/>
    </ligand>
</feature>
<keyword evidence="2 11" id="KW-0963">Cytoplasm</keyword>
<evidence type="ECO:0000256" key="10">
    <source>
        <dbReference type="ARBA" id="ARBA00061616"/>
    </source>
</evidence>
<keyword evidence="6 11" id="KW-0119">Carbohydrate metabolism</keyword>
<organism evidence="16 17">
    <name type="scientific">Paenibacillus rhizovicinus</name>
    <dbReference type="NCBI Taxonomy" id="2704463"/>
    <lineage>
        <taxon>Bacteria</taxon>
        <taxon>Bacillati</taxon>
        <taxon>Bacillota</taxon>
        <taxon>Bacilli</taxon>
        <taxon>Bacillales</taxon>
        <taxon>Paenibacillaceae</taxon>
        <taxon>Paenibacillus</taxon>
    </lineage>
</organism>
<comment type="cofactor">
    <cofactor evidence="15">
        <name>Zn(2+)</name>
        <dbReference type="ChEBI" id="CHEBI:29105"/>
    </cofactor>
</comment>
<feature type="site" description="Stabilizes the phosphoryl group" evidence="14">
    <location>
        <position position="104"/>
    </location>
</feature>
<dbReference type="NCBIfam" id="TIGR01656">
    <property type="entry name" value="Histidinol-ppas"/>
    <property type="match status" value="1"/>
</dbReference>
<evidence type="ECO:0000256" key="3">
    <source>
        <dbReference type="ARBA" id="ARBA00022723"/>
    </source>
</evidence>
<dbReference type="GO" id="GO:0005975">
    <property type="term" value="P:carbohydrate metabolic process"/>
    <property type="evidence" value="ECO:0007669"/>
    <property type="project" value="InterPro"/>
</dbReference>
<evidence type="ECO:0000256" key="11">
    <source>
        <dbReference type="PIRNR" id="PIRNR004682"/>
    </source>
</evidence>
<reference evidence="16 17" key="1">
    <citation type="submission" date="2020-02" db="EMBL/GenBank/DDBJ databases">
        <title>Paenibacillus sp. nov., isolated from rhizosphere soil of tomato.</title>
        <authorList>
            <person name="Weon H.-Y."/>
            <person name="Lee S.A."/>
        </authorList>
    </citation>
    <scope>NUCLEOTIDE SEQUENCE [LARGE SCALE GENOMIC DNA]</scope>
    <source>
        <strain evidence="16 17">14171R-81</strain>
    </source>
</reference>
<dbReference type="InterPro" id="IPR036412">
    <property type="entry name" value="HAD-like_sf"/>
</dbReference>